<reference evidence="1 2" key="1">
    <citation type="submission" date="2019-07" db="EMBL/GenBank/DDBJ databases">
        <title>Whole genome shotgun sequence of Deinococcus cellulosilyticus NBRC 106333.</title>
        <authorList>
            <person name="Hosoyama A."/>
            <person name="Uohara A."/>
            <person name="Ohji S."/>
            <person name="Ichikawa N."/>
        </authorList>
    </citation>
    <scope>NUCLEOTIDE SEQUENCE [LARGE SCALE GENOMIC DNA]</scope>
    <source>
        <strain evidence="1 2">NBRC 106333</strain>
    </source>
</reference>
<dbReference type="AlphaFoldDB" id="A0A511NAY9"/>
<name>A0A511NAY9_DEIC1</name>
<organism evidence="1 2">
    <name type="scientific">Deinococcus cellulosilyticus (strain DSM 18568 / NBRC 106333 / KACC 11606 / 5516J-15)</name>
    <dbReference type="NCBI Taxonomy" id="1223518"/>
    <lineage>
        <taxon>Bacteria</taxon>
        <taxon>Thermotogati</taxon>
        <taxon>Deinococcota</taxon>
        <taxon>Deinococci</taxon>
        <taxon>Deinococcales</taxon>
        <taxon>Deinococcaceae</taxon>
        <taxon>Deinococcus</taxon>
    </lineage>
</organism>
<gene>
    <name evidence="1" type="ORF">DC3_56200</name>
</gene>
<proteinExistence type="predicted"/>
<evidence type="ECO:0000313" key="1">
    <source>
        <dbReference type="EMBL" id="GEM49985.1"/>
    </source>
</evidence>
<dbReference type="Proteomes" id="UP000321306">
    <property type="component" value="Unassembled WGS sequence"/>
</dbReference>
<keyword evidence="2" id="KW-1185">Reference proteome</keyword>
<dbReference type="RefSeq" id="WP_146891617.1">
    <property type="nucleotide sequence ID" value="NZ_BJXB01000051.1"/>
</dbReference>
<accession>A0A511NAY9</accession>
<protein>
    <submittedName>
        <fullName evidence="1">Uncharacterized protein</fullName>
    </submittedName>
</protein>
<dbReference type="EMBL" id="BJXB01000051">
    <property type="protein sequence ID" value="GEM49985.1"/>
    <property type="molecule type" value="Genomic_DNA"/>
</dbReference>
<evidence type="ECO:0000313" key="2">
    <source>
        <dbReference type="Proteomes" id="UP000321306"/>
    </source>
</evidence>
<sequence>MTRENADSLEMIFAVFIGVLELQRLAEREFQKTRSFSADAVEFQTQATQERKHLMDRLAERIQRPLSIDETAQLEEIGDRLGAAWHGYLYVRQTTEQLIKPLRESPETLKSAEPDPISDWRVYIDESGAHKDLLFLVEHHKRELKAALLQIAATKPLPKAKSKSSGKVYRSWKHLHVMVQKAHLFDRLLGENSSKPELENLLRELDKLNDPQLSTVVAMRKAMVLLELECPQQALDILE</sequence>
<comment type="caution">
    <text evidence="1">The sequence shown here is derived from an EMBL/GenBank/DDBJ whole genome shotgun (WGS) entry which is preliminary data.</text>
</comment>